<evidence type="ECO:0000313" key="8">
    <source>
        <dbReference type="Proteomes" id="UP001157733"/>
    </source>
</evidence>
<dbReference type="EMBL" id="OX336137">
    <property type="protein sequence ID" value="CAI2718533.1"/>
    <property type="molecule type" value="Genomic_DNA"/>
</dbReference>
<keyword evidence="1 4" id="KW-0349">Heme</keyword>
<reference evidence="7 8" key="1">
    <citation type="submission" date="2022-09" db="EMBL/GenBank/DDBJ databases">
        <authorList>
            <person name="Kop L."/>
        </authorList>
    </citation>
    <scope>NUCLEOTIDE SEQUENCE [LARGE SCALE GENOMIC DNA]</scope>
    <source>
        <strain evidence="7 8">347</strain>
    </source>
</reference>
<dbReference type="InterPro" id="IPR036909">
    <property type="entry name" value="Cyt_c-like_dom_sf"/>
</dbReference>
<evidence type="ECO:0000256" key="5">
    <source>
        <dbReference type="SAM" id="SignalP"/>
    </source>
</evidence>
<evidence type="ECO:0000259" key="6">
    <source>
        <dbReference type="PROSITE" id="PS51007"/>
    </source>
</evidence>
<evidence type="ECO:0000256" key="3">
    <source>
        <dbReference type="ARBA" id="ARBA00023004"/>
    </source>
</evidence>
<dbReference type="SUPFAM" id="SSF46626">
    <property type="entry name" value="Cytochrome c"/>
    <property type="match status" value="3"/>
</dbReference>
<name>A0ABM9HE79_9BACT</name>
<feature type="signal peptide" evidence="5">
    <location>
        <begin position="1"/>
        <end position="21"/>
    </location>
</feature>
<keyword evidence="5" id="KW-0732">Signal</keyword>
<proteinExistence type="predicted"/>
<dbReference type="Pfam" id="PF00034">
    <property type="entry name" value="Cytochrom_C"/>
    <property type="match status" value="1"/>
</dbReference>
<organism evidence="7 8">
    <name type="scientific">Nitrospina watsonii</name>
    <dbReference type="NCBI Taxonomy" id="1323948"/>
    <lineage>
        <taxon>Bacteria</taxon>
        <taxon>Pseudomonadati</taxon>
        <taxon>Nitrospinota/Tectimicrobiota group</taxon>
        <taxon>Nitrospinota</taxon>
        <taxon>Nitrospinia</taxon>
        <taxon>Nitrospinales</taxon>
        <taxon>Nitrospinaceae</taxon>
        <taxon>Nitrospina</taxon>
    </lineage>
</organism>
<dbReference type="PROSITE" id="PS51007">
    <property type="entry name" value="CYTC"/>
    <property type="match status" value="3"/>
</dbReference>
<dbReference type="InterPro" id="IPR009056">
    <property type="entry name" value="Cyt_c-like_dom"/>
</dbReference>
<dbReference type="PANTHER" id="PTHR33546">
    <property type="entry name" value="LARGE, MULTIFUNCTIONAL SECRETED PROTEIN-RELATED"/>
    <property type="match status" value="1"/>
</dbReference>
<dbReference type="RefSeq" id="WP_282011428.1">
    <property type="nucleotide sequence ID" value="NZ_OX336137.1"/>
</dbReference>
<keyword evidence="3 4" id="KW-0408">Iron</keyword>
<feature type="domain" description="Cytochrome c" evidence="6">
    <location>
        <begin position="267"/>
        <end position="406"/>
    </location>
</feature>
<protein>
    <submittedName>
        <fullName evidence="7">Triheme cytochrome c</fullName>
    </submittedName>
</protein>
<sequence length="417" mass="46417">MSQKLKILFAAVLMWGLPATGWPNEVGRLEDQFKALIQKGRALYLHYCAHCHGLTGNGDGYNADHLDKSPAELSNPEFTKKKSNEQIFRAIKLGGAGVRKSHLMPAFGRTLSEAETWSLVAYIRFLGRDHDQPVFLPEDVKRGRPHTPTLEPGVMEAFRKWHHEKGDDPKVLGDGRWLFREKKSCFACHTVNGEGGEVGPDLSRAGFMFTPGWIYSWIRSPQRVKPQTKMPTIGLDDTESRLITAYLSNLGEVKRPADWEPYLKAGGDADNGKKLFFDAKGNAYCSKCHSIQGKGGQVGPDLSYVGVSRTRPFILESILAPKEVITVGYSSVLILTQAGRFLTGVKVNEDDKSIDIINKDGENIHVEKDDIKKFKTQEISIMPGNFGDILSVQEIRDILTYLTSLPPVASEFSAIKR</sequence>
<feature type="domain" description="Cytochrome c" evidence="6">
    <location>
        <begin position="170"/>
        <end position="251"/>
    </location>
</feature>
<keyword evidence="2 4" id="KW-0479">Metal-binding</keyword>
<dbReference type="Pfam" id="PF13442">
    <property type="entry name" value="Cytochrome_CBB3"/>
    <property type="match status" value="1"/>
</dbReference>
<accession>A0ABM9HE79</accession>
<dbReference type="InterPro" id="IPR013427">
    <property type="entry name" value="Haem-bd_dom_put"/>
</dbReference>
<evidence type="ECO:0000256" key="4">
    <source>
        <dbReference type="PROSITE-ProRule" id="PRU00433"/>
    </source>
</evidence>
<gene>
    <name evidence="7" type="ORF">NSPWAT_1674</name>
</gene>
<evidence type="ECO:0000313" key="7">
    <source>
        <dbReference type="EMBL" id="CAI2718533.1"/>
    </source>
</evidence>
<dbReference type="PANTHER" id="PTHR33546:SF1">
    <property type="entry name" value="LARGE, MULTIFUNCTIONAL SECRETED PROTEIN"/>
    <property type="match status" value="1"/>
</dbReference>
<evidence type="ECO:0000256" key="2">
    <source>
        <dbReference type="ARBA" id="ARBA00022723"/>
    </source>
</evidence>
<evidence type="ECO:0000256" key="1">
    <source>
        <dbReference type="ARBA" id="ARBA00022617"/>
    </source>
</evidence>
<dbReference type="Gene3D" id="1.10.760.10">
    <property type="entry name" value="Cytochrome c-like domain"/>
    <property type="match status" value="3"/>
</dbReference>
<dbReference type="NCBIfam" id="TIGR02603">
    <property type="entry name" value="CxxCH_TIGR02603"/>
    <property type="match status" value="1"/>
</dbReference>
<feature type="domain" description="Cytochrome c" evidence="6">
    <location>
        <begin position="35"/>
        <end position="127"/>
    </location>
</feature>
<dbReference type="Proteomes" id="UP001157733">
    <property type="component" value="Chromosome"/>
</dbReference>
<keyword evidence="8" id="KW-1185">Reference proteome</keyword>
<feature type="chain" id="PRO_5046097252" evidence="5">
    <location>
        <begin position="22"/>
        <end position="417"/>
    </location>
</feature>